<keyword evidence="3" id="KW-0645">Protease</keyword>
<feature type="transmembrane region" description="Helical" evidence="1">
    <location>
        <begin position="254"/>
        <end position="273"/>
    </location>
</feature>
<organism evidence="3 4">
    <name type="scientific">Salinirubellus salinus</name>
    <dbReference type="NCBI Taxonomy" id="1364945"/>
    <lineage>
        <taxon>Archaea</taxon>
        <taxon>Methanobacteriati</taxon>
        <taxon>Methanobacteriota</taxon>
        <taxon>Stenosarchaea group</taxon>
        <taxon>Halobacteria</taxon>
        <taxon>Halobacteriales</taxon>
        <taxon>Natronomonadaceae</taxon>
        <taxon>Salinirubellus</taxon>
    </lineage>
</organism>
<keyword evidence="3" id="KW-0482">Metalloprotease</keyword>
<gene>
    <name evidence="3" type="ORF">N0B31_12090</name>
</gene>
<feature type="transmembrane region" description="Helical" evidence="1">
    <location>
        <begin position="172"/>
        <end position="191"/>
    </location>
</feature>
<evidence type="ECO:0000313" key="4">
    <source>
        <dbReference type="Proteomes" id="UP001057580"/>
    </source>
</evidence>
<dbReference type="AlphaFoldDB" id="A0A9E7QZP4"/>
<dbReference type="KEGG" id="ssai:N0B31_12090"/>
<feature type="domain" description="CAAX prenyl protease 2/Lysostaphin resistance protein A-like" evidence="2">
    <location>
        <begin position="136"/>
        <end position="241"/>
    </location>
</feature>
<dbReference type="EMBL" id="CP104003">
    <property type="protein sequence ID" value="UWM52888.1"/>
    <property type="molecule type" value="Genomic_DNA"/>
</dbReference>
<evidence type="ECO:0000259" key="2">
    <source>
        <dbReference type="Pfam" id="PF02517"/>
    </source>
</evidence>
<protein>
    <submittedName>
        <fullName evidence="3">CPBP family intramembrane metalloprotease</fullName>
    </submittedName>
</protein>
<keyword evidence="3" id="KW-0378">Hydrolase</keyword>
<feature type="transmembrane region" description="Helical" evidence="1">
    <location>
        <begin position="20"/>
        <end position="44"/>
    </location>
</feature>
<reference evidence="3" key="1">
    <citation type="submission" date="2022-09" db="EMBL/GenBank/DDBJ databases">
        <title>Diverse halophilic archaea isolated from saline environments.</title>
        <authorList>
            <person name="Cui H.-L."/>
        </authorList>
    </citation>
    <scope>NUCLEOTIDE SEQUENCE</scope>
    <source>
        <strain evidence="3">ZS-35-S2</strain>
    </source>
</reference>
<keyword evidence="1" id="KW-0472">Membrane</keyword>
<dbReference type="RefSeq" id="WP_260591883.1">
    <property type="nucleotide sequence ID" value="NZ_CP104003.1"/>
</dbReference>
<name>A0A9E7QZP4_9EURY</name>
<evidence type="ECO:0000256" key="1">
    <source>
        <dbReference type="SAM" id="Phobius"/>
    </source>
</evidence>
<dbReference type="GO" id="GO:0080120">
    <property type="term" value="P:CAAX-box protein maturation"/>
    <property type="evidence" value="ECO:0007669"/>
    <property type="project" value="UniProtKB-ARBA"/>
</dbReference>
<dbReference type="GO" id="GO:0004175">
    <property type="term" value="F:endopeptidase activity"/>
    <property type="evidence" value="ECO:0007669"/>
    <property type="project" value="UniProtKB-ARBA"/>
</dbReference>
<dbReference type="InterPro" id="IPR003675">
    <property type="entry name" value="Rce1/LyrA-like_dom"/>
</dbReference>
<dbReference type="GO" id="GO:0008237">
    <property type="term" value="F:metallopeptidase activity"/>
    <property type="evidence" value="ECO:0007669"/>
    <property type="project" value="UniProtKB-KW"/>
</dbReference>
<dbReference type="Pfam" id="PF02517">
    <property type="entry name" value="Rce1-like"/>
    <property type="match status" value="1"/>
</dbReference>
<proteinExistence type="predicted"/>
<keyword evidence="1" id="KW-1133">Transmembrane helix</keyword>
<accession>A0A9E7QZP4</accession>
<feature type="transmembrane region" description="Helical" evidence="1">
    <location>
        <begin position="98"/>
        <end position="120"/>
    </location>
</feature>
<sequence length="289" mass="30528">MTPETTAPRVEGRAGFDRRLLPLAGFLVATALLPVVTLAGVAPFLTGPLGLETTPWLGVGVTILGASLLLGLALAVLRLEGVGLAAVGLTRPLARRAVLWFAGVVVSVNLLLLVVGVTVADSWTFALAGVPPALYVGLAVSQWVFVGLAEELAGRAYLQNKLVALFGGERDLPRRAAAITVMAVLFALWHVPQRLVVAGRSPAELPEALLPLVGFALVLGVLYELTRNVVLVALVHGAFNLPPVFLSVYGSAEWQSMVLLAAIALPSLLWLYAYQRWFSVPPRGPTTPV</sequence>
<feature type="transmembrane region" description="Helical" evidence="1">
    <location>
        <begin position="132"/>
        <end position="152"/>
    </location>
</feature>
<feature type="transmembrane region" description="Helical" evidence="1">
    <location>
        <begin position="56"/>
        <end position="77"/>
    </location>
</feature>
<dbReference type="GeneID" id="74943174"/>
<keyword evidence="1" id="KW-0812">Transmembrane</keyword>
<dbReference type="Proteomes" id="UP001057580">
    <property type="component" value="Chromosome"/>
</dbReference>
<keyword evidence="4" id="KW-1185">Reference proteome</keyword>
<feature type="transmembrane region" description="Helical" evidence="1">
    <location>
        <begin position="203"/>
        <end position="222"/>
    </location>
</feature>
<feature type="transmembrane region" description="Helical" evidence="1">
    <location>
        <begin position="229"/>
        <end position="248"/>
    </location>
</feature>
<evidence type="ECO:0000313" key="3">
    <source>
        <dbReference type="EMBL" id="UWM52888.1"/>
    </source>
</evidence>